<proteinExistence type="predicted"/>
<dbReference type="InterPro" id="IPR053001">
    <property type="entry name" value="MNNG_permease-like"/>
</dbReference>
<dbReference type="PANTHER" id="PTHR34814">
    <property type="entry name" value="NITROSOGUANIDINE RESISTANCE PROTEIN SNG1"/>
    <property type="match status" value="1"/>
</dbReference>
<dbReference type="EMBL" id="JABCKV010000085">
    <property type="protein sequence ID" value="KAG5644035.1"/>
    <property type="molecule type" value="Genomic_DNA"/>
</dbReference>
<reference evidence="4" key="2">
    <citation type="submission" date="2021-10" db="EMBL/GenBank/DDBJ databases">
        <title>Phylogenomics reveals ancestral predisposition of the termite-cultivated fungus Termitomyces towards a domesticated lifestyle.</title>
        <authorList>
            <person name="Auxier B."/>
            <person name="Grum-Grzhimaylo A."/>
            <person name="Cardenas M.E."/>
            <person name="Lodge J.D."/>
            <person name="Laessoe T."/>
            <person name="Pedersen O."/>
            <person name="Smith M.E."/>
            <person name="Kuyper T.W."/>
            <person name="Franco-Molano E.A."/>
            <person name="Baroni T.J."/>
            <person name="Aanen D.K."/>
        </authorList>
    </citation>
    <scope>NUCLEOTIDE SEQUENCE</scope>
    <source>
        <strain evidence="4">AP01</strain>
        <tissue evidence="4">Mycelium</tissue>
    </source>
</reference>
<dbReference type="InterPro" id="IPR022703">
    <property type="entry name" value="DUF3533"/>
</dbReference>
<keyword evidence="2" id="KW-0472">Membrane</keyword>
<gene>
    <name evidence="4" type="ORF">DXG03_009187</name>
</gene>
<reference evidence="4" key="1">
    <citation type="submission" date="2020-07" db="EMBL/GenBank/DDBJ databases">
        <authorList>
            <person name="Nieuwenhuis M."/>
            <person name="Van De Peppel L.J.J."/>
        </authorList>
    </citation>
    <scope>NUCLEOTIDE SEQUENCE</scope>
    <source>
        <strain evidence="4">AP01</strain>
        <tissue evidence="4">Mycelium</tissue>
    </source>
</reference>
<evidence type="ECO:0000313" key="5">
    <source>
        <dbReference type="Proteomes" id="UP000775547"/>
    </source>
</evidence>
<evidence type="ECO:0000256" key="2">
    <source>
        <dbReference type="SAM" id="Phobius"/>
    </source>
</evidence>
<evidence type="ECO:0000313" key="4">
    <source>
        <dbReference type="EMBL" id="KAG5644035.1"/>
    </source>
</evidence>
<feature type="region of interest" description="Disordered" evidence="1">
    <location>
        <begin position="1"/>
        <end position="23"/>
    </location>
</feature>
<keyword evidence="5" id="KW-1185">Reference proteome</keyword>
<keyword evidence="2" id="KW-0812">Transmembrane</keyword>
<evidence type="ECO:0000259" key="3">
    <source>
        <dbReference type="Pfam" id="PF12051"/>
    </source>
</evidence>
<sequence>MENSNATTTPRHDATPPPPRPFSHRFCDPDFAPSRRVYLKAIVLGCCAVVLSVWAVFPIYWGSLWRTPQRKLKGWVVDFDGGIIGQAVVRDLTGPTAATLPLGVAFKAVNASQLPGGVADMRNVVVEQHTWVAVTINPGASDRLASSVASPNATYNGSEAMTFWAAEARNENA</sequence>
<dbReference type="PANTHER" id="PTHR34814:SF1">
    <property type="entry name" value="NITROSOGUANIDINE RESISTANCE PROTEIN SNG1"/>
    <property type="match status" value="1"/>
</dbReference>
<feature type="domain" description="DUF3533" evidence="3">
    <location>
        <begin position="49"/>
        <end position="172"/>
    </location>
</feature>
<dbReference type="Proteomes" id="UP000775547">
    <property type="component" value="Unassembled WGS sequence"/>
</dbReference>
<accession>A0A9P7GB39</accession>
<feature type="transmembrane region" description="Helical" evidence="2">
    <location>
        <begin position="38"/>
        <end position="61"/>
    </location>
</feature>
<dbReference type="GO" id="GO:0016020">
    <property type="term" value="C:membrane"/>
    <property type="evidence" value="ECO:0007669"/>
    <property type="project" value="TreeGrafter"/>
</dbReference>
<dbReference type="AlphaFoldDB" id="A0A9P7GB39"/>
<dbReference type="Pfam" id="PF12051">
    <property type="entry name" value="DUF3533"/>
    <property type="match status" value="1"/>
</dbReference>
<protein>
    <recommendedName>
        <fullName evidence="3">DUF3533 domain-containing protein</fullName>
    </recommendedName>
</protein>
<organism evidence="4 5">
    <name type="scientific">Asterophora parasitica</name>
    <dbReference type="NCBI Taxonomy" id="117018"/>
    <lineage>
        <taxon>Eukaryota</taxon>
        <taxon>Fungi</taxon>
        <taxon>Dikarya</taxon>
        <taxon>Basidiomycota</taxon>
        <taxon>Agaricomycotina</taxon>
        <taxon>Agaricomycetes</taxon>
        <taxon>Agaricomycetidae</taxon>
        <taxon>Agaricales</taxon>
        <taxon>Tricholomatineae</taxon>
        <taxon>Lyophyllaceae</taxon>
        <taxon>Asterophora</taxon>
    </lineage>
</organism>
<evidence type="ECO:0000256" key="1">
    <source>
        <dbReference type="SAM" id="MobiDB-lite"/>
    </source>
</evidence>
<name>A0A9P7GB39_9AGAR</name>
<comment type="caution">
    <text evidence="4">The sequence shown here is derived from an EMBL/GenBank/DDBJ whole genome shotgun (WGS) entry which is preliminary data.</text>
</comment>
<dbReference type="OrthoDB" id="2140105at2759"/>
<keyword evidence="2" id="KW-1133">Transmembrane helix</keyword>